<feature type="non-terminal residue" evidence="2">
    <location>
        <position position="1"/>
    </location>
</feature>
<name>A0A7J8SFT6_GOSDV</name>
<feature type="region of interest" description="Disordered" evidence="1">
    <location>
        <begin position="89"/>
        <end position="123"/>
    </location>
</feature>
<evidence type="ECO:0000313" key="2">
    <source>
        <dbReference type="EMBL" id="MBA0624931.1"/>
    </source>
</evidence>
<sequence>SSSSNHSDNSINLEYINVTSYKSDEENTSIDEEENIEIPEPMDTNQTDYNPHGKRKIELDFQKDAYLRSFHKNYEQVENTTRIVGNQTENIATNEIKSKNLEEPSTQPVPHRIDDLNKRNIAQ</sequence>
<feature type="compositionally biased region" description="Basic and acidic residues" evidence="1">
    <location>
        <begin position="111"/>
        <end position="123"/>
    </location>
</feature>
<gene>
    <name evidence="2" type="ORF">Godav_010199</name>
</gene>
<evidence type="ECO:0000313" key="3">
    <source>
        <dbReference type="Proteomes" id="UP000593561"/>
    </source>
</evidence>
<organism evidence="2 3">
    <name type="scientific">Gossypium davidsonii</name>
    <name type="common">Davidson's cotton</name>
    <name type="synonym">Gossypium klotzschianum subsp. davidsonii</name>
    <dbReference type="NCBI Taxonomy" id="34287"/>
    <lineage>
        <taxon>Eukaryota</taxon>
        <taxon>Viridiplantae</taxon>
        <taxon>Streptophyta</taxon>
        <taxon>Embryophyta</taxon>
        <taxon>Tracheophyta</taxon>
        <taxon>Spermatophyta</taxon>
        <taxon>Magnoliopsida</taxon>
        <taxon>eudicotyledons</taxon>
        <taxon>Gunneridae</taxon>
        <taxon>Pentapetalae</taxon>
        <taxon>rosids</taxon>
        <taxon>malvids</taxon>
        <taxon>Malvales</taxon>
        <taxon>Malvaceae</taxon>
        <taxon>Malvoideae</taxon>
        <taxon>Gossypium</taxon>
    </lineage>
</organism>
<feature type="compositionally biased region" description="Acidic residues" evidence="1">
    <location>
        <begin position="26"/>
        <end position="37"/>
    </location>
</feature>
<protein>
    <submittedName>
        <fullName evidence="2">Uncharacterized protein</fullName>
    </submittedName>
</protein>
<reference evidence="2 3" key="1">
    <citation type="journal article" date="2019" name="Genome Biol. Evol.">
        <title>Insights into the evolution of the New World diploid cottons (Gossypium, subgenus Houzingenia) based on genome sequencing.</title>
        <authorList>
            <person name="Grover C.E."/>
            <person name="Arick M.A. 2nd"/>
            <person name="Thrash A."/>
            <person name="Conover J.L."/>
            <person name="Sanders W.S."/>
            <person name="Peterson D.G."/>
            <person name="Frelichowski J.E."/>
            <person name="Scheffler J.A."/>
            <person name="Scheffler B.E."/>
            <person name="Wendel J.F."/>
        </authorList>
    </citation>
    <scope>NUCLEOTIDE SEQUENCE [LARGE SCALE GENOMIC DNA]</scope>
    <source>
        <strain evidence="2">27</strain>
        <tissue evidence="2">Leaf</tissue>
    </source>
</reference>
<keyword evidence="3" id="KW-1185">Reference proteome</keyword>
<dbReference type="Proteomes" id="UP000593561">
    <property type="component" value="Unassembled WGS sequence"/>
</dbReference>
<evidence type="ECO:0000256" key="1">
    <source>
        <dbReference type="SAM" id="MobiDB-lite"/>
    </source>
</evidence>
<dbReference type="AlphaFoldDB" id="A0A7J8SFT6"/>
<feature type="region of interest" description="Disordered" evidence="1">
    <location>
        <begin position="18"/>
        <end position="53"/>
    </location>
</feature>
<proteinExistence type="predicted"/>
<dbReference type="EMBL" id="JABFAC010000009">
    <property type="protein sequence ID" value="MBA0624931.1"/>
    <property type="molecule type" value="Genomic_DNA"/>
</dbReference>
<comment type="caution">
    <text evidence="2">The sequence shown here is derived from an EMBL/GenBank/DDBJ whole genome shotgun (WGS) entry which is preliminary data.</text>
</comment>
<accession>A0A7J8SFT6</accession>